<dbReference type="EMBL" id="JAQMWT010000530">
    <property type="protein sequence ID" value="KAJ8600090.1"/>
    <property type="molecule type" value="Genomic_DNA"/>
</dbReference>
<protein>
    <recommendedName>
        <fullName evidence="4">Transmembrane protein</fullName>
    </recommendedName>
</protein>
<organism evidence="2 3">
    <name type="scientific">Chrysophaeum taylorii</name>
    <dbReference type="NCBI Taxonomy" id="2483200"/>
    <lineage>
        <taxon>Eukaryota</taxon>
        <taxon>Sar</taxon>
        <taxon>Stramenopiles</taxon>
        <taxon>Ochrophyta</taxon>
        <taxon>Pelagophyceae</taxon>
        <taxon>Pelagomonadales</taxon>
        <taxon>Pelagomonadaceae</taxon>
        <taxon>Chrysophaeum</taxon>
    </lineage>
</organism>
<name>A0AAD7XL59_9STRA</name>
<keyword evidence="1" id="KW-1133">Transmembrane helix</keyword>
<feature type="transmembrane region" description="Helical" evidence="1">
    <location>
        <begin position="124"/>
        <end position="148"/>
    </location>
</feature>
<gene>
    <name evidence="2" type="ORF">CTAYLR_010165</name>
</gene>
<sequence>MKLGSLKATPFDDLSGRVFSQADIFDDDESISDAFVRDVGLDEEEKSAFWSELNKERTRRKMFERARANRIERELDAKFGIFKGIAPWVQLAAKVKLYRPLLNMQSTIIVLFLAWRGRMAPDKVFFLFCILFQLHPFVVVLFLAGFFWPKKYPKEVHLDGGLSGLYAGALLCRKCKVVVHDAPHHLPVRLGQLPKYERLLPVKATWLPIGTPEDHFAYKLFASEPVTVVRPGLTSLDPSIIAQARIVASDYFPYVVSQLPGRGECGHTYRAAMVPVSEANLDPVDRELVSDADNFADWCFDLCHQLDGYHYSPDLIAKLREFIRDNGGSVMEDGETTTVQTFDSDVPPLEVRFWGSRDKLIFTDKCYALGNRKFGYLTNPHTLHVSTAESCNSAQALIQGWKTAHLKAGFTKLDMLYKHRALSNY</sequence>
<dbReference type="Proteomes" id="UP001230188">
    <property type="component" value="Unassembled WGS sequence"/>
</dbReference>
<evidence type="ECO:0000313" key="2">
    <source>
        <dbReference type="EMBL" id="KAJ8600090.1"/>
    </source>
</evidence>
<evidence type="ECO:0008006" key="4">
    <source>
        <dbReference type="Google" id="ProtNLM"/>
    </source>
</evidence>
<evidence type="ECO:0000256" key="1">
    <source>
        <dbReference type="SAM" id="Phobius"/>
    </source>
</evidence>
<keyword evidence="1" id="KW-0812">Transmembrane</keyword>
<reference evidence="2" key="1">
    <citation type="submission" date="2023-01" db="EMBL/GenBank/DDBJ databases">
        <title>Metagenome sequencing of chrysophaentin producing Chrysophaeum taylorii.</title>
        <authorList>
            <person name="Davison J."/>
            <person name="Bewley C."/>
        </authorList>
    </citation>
    <scope>NUCLEOTIDE SEQUENCE</scope>
    <source>
        <strain evidence="2">NIES-1699</strain>
    </source>
</reference>
<proteinExistence type="predicted"/>
<evidence type="ECO:0000313" key="3">
    <source>
        <dbReference type="Proteomes" id="UP001230188"/>
    </source>
</evidence>
<comment type="caution">
    <text evidence="2">The sequence shown here is derived from an EMBL/GenBank/DDBJ whole genome shotgun (WGS) entry which is preliminary data.</text>
</comment>
<accession>A0AAD7XL59</accession>
<keyword evidence="3" id="KW-1185">Reference proteome</keyword>
<dbReference type="AlphaFoldDB" id="A0AAD7XL59"/>
<keyword evidence="1" id="KW-0472">Membrane</keyword>